<feature type="transmembrane region" description="Helical" evidence="1">
    <location>
        <begin position="190"/>
        <end position="217"/>
    </location>
</feature>
<dbReference type="WormBase" id="F40H7.5">
    <property type="protein sequence ID" value="CE53943"/>
    <property type="gene ID" value="WBGene00005993"/>
    <property type="gene designation" value="srx-102"/>
</dbReference>
<dbReference type="UCSC" id="F40H7.5">
    <property type="organism name" value="c. elegans"/>
</dbReference>
<feature type="transmembrane region" description="Helical" evidence="1">
    <location>
        <begin position="69"/>
        <end position="87"/>
    </location>
</feature>
<dbReference type="EMBL" id="BX284602">
    <property type="protein sequence ID" value="CCD67493.2"/>
    <property type="molecule type" value="Genomic_DNA"/>
</dbReference>
<dbReference type="Pfam" id="PF10328">
    <property type="entry name" value="7TM_GPCR_Srx"/>
    <property type="match status" value="1"/>
</dbReference>
<dbReference type="KEGG" id="cel:CELE_F40H7.5"/>
<dbReference type="HOGENOM" id="CLU_070417_1_0_1"/>
<dbReference type="PANTHER" id="PTHR46952">
    <property type="entry name" value="SERPENTINE RECEPTOR, CLASS X-RELATED"/>
    <property type="match status" value="1"/>
</dbReference>
<dbReference type="InParanoid" id="O17091"/>
<feature type="transmembrane region" description="Helical" evidence="1">
    <location>
        <begin position="25"/>
        <end position="48"/>
    </location>
</feature>
<proteinExistence type="predicted"/>
<dbReference type="PIR" id="T32278">
    <property type="entry name" value="T32278"/>
</dbReference>
<gene>
    <name evidence="3 5" type="primary">srx-102</name>
    <name evidence="3" type="ORF">CELE_F40H7.5</name>
    <name evidence="5" type="ORF">F40H7.5</name>
</gene>
<evidence type="ECO:0000256" key="1">
    <source>
        <dbReference type="SAM" id="Phobius"/>
    </source>
</evidence>
<keyword evidence="1" id="KW-0812">Transmembrane</keyword>
<feature type="transmembrane region" description="Helical" evidence="1">
    <location>
        <begin position="143"/>
        <end position="170"/>
    </location>
</feature>
<keyword evidence="1" id="KW-1133">Transmembrane helix</keyword>
<keyword evidence="3" id="KW-0675">Receptor</keyword>
<evidence type="ECO:0000313" key="5">
    <source>
        <dbReference type="WormBase" id="F40H7.5"/>
    </source>
</evidence>
<dbReference type="RefSeq" id="NP_001364731.1">
    <property type="nucleotide sequence ID" value="NM_001377767.1"/>
</dbReference>
<dbReference type="PhylomeDB" id="O17091"/>
<dbReference type="PANTHER" id="PTHR46952:SF1">
    <property type="entry name" value="7TM GPCR SERPENTINE RECEPTOR CLASS X (SRX) DOMAIN-CONTAINING PROTEIN"/>
    <property type="match status" value="1"/>
</dbReference>
<dbReference type="PaxDb" id="6239-F40H7.5"/>
<sequence>MVLSNYTTALLLNGQILPSQIADPYIILVIGWIMLLASLLGMAMNFRVLQSFCKQKMSSFYLMCSSKTLSNMCILLGYVVHNAPITIMNNFNGPTFMNTLVNEMLSYGIYIVGPIIQFMISINRLMIIIFVKQSMTQNNQNLTIILLAITWLAGILLTVITSVDTCNLTYNPELLNWWHDGCGNFVGDAVTAFVILCAILSNVCNFVIVVRLLTSIVQNKIQLDSSTVRRRKQKSRKLFIQSCIQDWLSAIDSINITFVDSNFDKAIFKFLFDIFSNLMTPVLDGFVMLIFNQECENKQSTIVTVKMRETTTHNTGSHNKF</sequence>
<dbReference type="Gene3D" id="1.20.1070.10">
    <property type="entry name" value="Rhodopsin 7-helix transmembrane proteins"/>
    <property type="match status" value="1"/>
</dbReference>
<dbReference type="Proteomes" id="UP000001940">
    <property type="component" value="Chromosome II"/>
</dbReference>
<dbReference type="FunCoup" id="O17091">
    <property type="interactions" value="8"/>
</dbReference>
<dbReference type="SMR" id="O17091"/>
<evidence type="ECO:0000313" key="4">
    <source>
        <dbReference type="Proteomes" id="UP000001940"/>
    </source>
</evidence>
<keyword evidence="1" id="KW-0472">Membrane</keyword>
<reference evidence="3 4" key="1">
    <citation type="journal article" date="1998" name="Science">
        <title>Genome sequence of the nematode C. elegans: a platform for investigating biology.</title>
        <authorList>
            <consortium name="The C. elegans sequencing consortium"/>
            <person name="Sulson J.E."/>
            <person name="Waterston R."/>
        </authorList>
    </citation>
    <scope>NUCLEOTIDE SEQUENCE [LARGE SCALE GENOMIC DNA]</scope>
    <source>
        <strain evidence="3 4">Bristol N2</strain>
    </source>
</reference>
<dbReference type="AlphaFoldDB" id="O17091"/>
<dbReference type="GeneID" id="185582"/>
<evidence type="ECO:0000313" key="3">
    <source>
        <dbReference type="EMBL" id="CCD67493.2"/>
    </source>
</evidence>
<dbReference type="InterPro" id="IPR019430">
    <property type="entry name" value="7TM_GPCR_serpentine_rcpt_Srx"/>
</dbReference>
<dbReference type="SUPFAM" id="SSF81321">
    <property type="entry name" value="Family A G protein-coupled receptor-like"/>
    <property type="match status" value="1"/>
</dbReference>
<dbReference type="CTD" id="185582"/>
<evidence type="ECO:0000259" key="2">
    <source>
        <dbReference type="Pfam" id="PF10328"/>
    </source>
</evidence>
<dbReference type="eggNOG" id="ENOG502TFMD">
    <property type="taxonomic scope" value="Eukaryota"/>
</dbReference>
<dbReference type="STRING" id="6239.F40H7.5.1"/>
<dbReference type="OrthoDB" id="5823178at2759"/>
<organism evidence="3 4">
    <name type="scientific">Caenorhabditis elegans</name>
    <dbReference type="NCBI Taxonomy" id="6239"/>
    <lineage>
        <taxon>Eukaryota</taxon>
        <taxon>Metazoa</taxon>
        <taxon>Ecdysozoa</taxon>
        <taxon>Nematoda</taxon>
        <taxon>Chromadorea</taxon>
        <taxon>Rhabditida</taxon>
        <taxon>Rhabditina</taxon>
        <taxon>Rhabditomorpha</taxon>
        <taxon>Rhabditoidea</taxon>
        <taxon>Rhabditidae</taxon>
        <taxon>Peloderinae</taxon>
        <taxon>Caenorhabditis</taxon>
    </lineage>
</organism>
<name>O17091_CAEEL</name>
<feature type="domain" description="7TM GPCR serpentine receptor class x (Srx)" evidence="2">
    <location>
        <begin position="36"/>
        <end position="292"/>
    </location>
</feature>
<dbReference type="AGR" id="WB:WBGene00005993"/>
<accession>O17091</accession>
<protein>
    <submittedName>
        <fullName evidence="3">7TM GPCR serpentine receptor class x (Srx) domain-containing protein</fullName>
    </submittedName>
</protein>
<keyword evidence="4" id="KW-1185">Reference proteome</keyword>
<feature type="transmembrane region" description="Helical" evidence="1">
    <location>
        <begin position="107"/>
        <end position="131"/>
    </location>
</feature>